<reference evidence="2" key="1">
    <citation type="submission" date="2016-11" db="UniProtKB">
        <authorList>
            <consortium name="WormBaseParasite"/>
        </authorList>
    </citation>
    <scope>IDENTIFICATION</scope>
</reference>
<dbReference type="WBParaSite" id="MhA1_Contig103.frz3.gene9">
    <property type="protein sequence ID" value="MhA1_Contig103.frz3.gene9"/>
    <property type="gene ID" value="MhA1_Contig103.frz3.gene9"/>
</dbReference>
<sequence length="189" mass="22378">MFGNVGNDSKQIKTLINEVLFVSERAYKQDPNIFLNQIESLKEKVFLELDKLEEEKLENKLGKKLENNRLGSKMETKLEEKLEIKLEKKFENKLENKMETKLENKFEDKHKNMFENNFENNPKNKLENISINQIKEIVEKVLDEAKIACLVGLETNFNSLSKEFDKNKKEWEDLLFMEYGNEQALEPIK</sequence>
<dbReference type="AlphaFoldDB" id="A0A1I8AXI9"/>
<evidence type="ECO:0000313" key="2">
    <source>
        <dbReference type="WBParaSite" id="MhA1_Contig103.frz3.gene9"/>
    </source>
</evidence>
<protein>
    <submittedName>
        <fullName evidence="2">Uncharacterized protein</fullName>
    </submittedName>
</protein>
<accession>A0A1I8AXI9</accession>
<dbReference type="Proteomes" id="UP000095281">
    <property type="component" value="Unplaced"/>
</dbReference>
<evidence type="ECO:0000313" key="1">
    <source>
        <dbReference type="Proteomes" id="UP000095281"/>
    </source>
</evidence>
<name>A0A1I8AXI9_MELHA</name>
<proteinExistence type="predicted"/>
<keyword evidence="1" id="KW-1185">Reference proteome</keyword>
<organism evidence="1 2">
    <name type="scientific">Meloidogyne hapla</name>
    <name type="common">Root-knot nematode worm</name>
    <dbReference type="NCBI Taxonomy" id="6305"/>
    <lineage>
        <taxon>Eukaryota</taxon>
        <taxon>Metazoa</taxon>
        <taxon>Ecdysozoa</taxon>
        <taxon>Nematoda</taxon>
        <taxon>Chromadorea</taxon>
        <taxon>Rhabditida</taxon>
        <taxon>Tylenchina</taxon>
        <taxon>Tylenchomorpha</taxon>
        <taxon>Tylenchoidea</taxon>
        <taxon>Meloidogynidae</taxon>
        <taxon>Meloidogyninae</taxon>
        <taxon>Meloidogyne</taxon>
    </lineage>
</organism>